<evidence type="ECO:0000313" key="2">
    <source>
        <dbReference type="EMBL" id="OBZ83907.1"/>
    </source>
</evidence>
<dbReference type="InterPro" id="IPR015943">
    <property type="entry name" value="WD40/YVTN_repeat-like_dom_sf"/>
</dbReference>
<accession>A0A1C7N4F1</accession>
<dbReference type="OrthoDB" id="418169at2759"/>
<dbReference type="Gene3D" id="2.130.10.10">
    <property type="entry name" value="YVTN repeat-like/Quinoprotein amine dehydrogenase"/>
    <property type="match status" value="1"/>
</dbReference>
<feature type="compositionally biased region" description="Acidic residues" evidence="1">
    <location>
        <begin position="10"/>
        <end position="20"/>
    </location>
</feature>
<reference evidence="2 3" key="1">
    <citation type="submission" date="2016-03" db="EMBL/GenBank/DDBJ databases">
        <title>Choanephora cucurbitarum.</title>
        <authorList>
            <person name="Min B."/>
            <person name="Park H."/>
            <person name="Park J.-H."/>
            <person name="Shin H.-D."/>
            <person name="Choi I.-G."/>
        </authorList>
    </citation>
    <scope>NUCLEOTIDE SEQUENCE [LARGE SCALE GENOMIC DNA]</scope>
    <source>
        <strain evidence="2 3">KUS-F28377</strain>
    </source>
</reference>
<gene>
    <name evidence="2" type="ORF">A0J61_08042</name>
</gene>
<dbReference type="AlphaFoldDB" id="A0A1C7N4F1"/>
<dbReference type="SUPFAM" id="SSF50978">
    <property type="entry name" value="WD40 repeat-like"/>
    <property type="match status" value="1"/>
</dbReference>
<comment type="caution">
    <text evidence="2">The sequence shown here is derived from an EMBL/GenBank/DDBJ whole genome shotgun (WGS) entry which is preliminary data.</text>
</comment>
<feature type="compositionally biased region" description="Polar residues" evidence="1">
    <location>
        <begin position="32"/>
        <end position="43"/>
    </location>
</feature>
<dbReference type="InterPro" id="IPR036322">
    <property type="entry name" value="WD40_repeat_dom_sf"/>
</dbReference>
<dbReference type="PANTHER" id="PTHR43991">
    <property type="entry name" value="WD REPEAT PROTEIN (AFU_ORTHOLOGUE AFUA_8G05640)-RELATED"/>
    <property type="match status" value="1"/>
</dbReference>
<name>A0A1C7N4F1_9FUNG</name>
<dbReference type="InParanoid" id="A0A1C7N4F1"/>
<evidence type="ECO:0000313" key="3">
    <source>
        <dbReference type="Proteomes" id="UP000093000"/>
    </source>
</evidence>
<dbReference type="EMBL" id="LUGH01000585">
    <property type="protein sequence ID" value="OBZ83907.1"/>
    <property type="molecule type" value="Genomic_DNA"/>
</dbReference>
<feature type="compositionally biased region" description="Acidic residues" evidence="1">
    <location>
        <begin position="47"/>
        <end position="57"/>
    </location>
</feature>
<keyword evidence="3" id="KW-1185">Reference proteome</keyword>
<organism evidence="2 3">
    <name type="scientific">Choanephora cucurbitarum</name>
    <dbReference type="NCBI Taxonomy" id="101091"/>
    <lineage>
        <taxon>Eukaryota</taxon>
        <taxon>Fungi</taxon>
        <taxon>Fungi incertae sedis</taxon>
        <taxon>Mucoromycota</taxon>
        <taxon>Mucoromycotina</taxon>
        <taxon>Mucoromycetes</taxon>
        <taxon>Mucorales</taxon>
        <taxon>Mucorineae</taxon>
        <taxon>Choanephoraceae</taxon>
        <taxon>Choanephoroideae</taxon>
        <taxon>Choanephora</taxon>
    </lineage>
</organism>
<dbReference type="PANTHER" id="PTHR43991:SF9">
    <property type="entry name" value="DUF2415 DOMAIN-CONTAINING PROTEIN"/>
    <property type="match status" value="1"/>
</dbReference>
<sequence>MNYYEHDGLNQEEDDSDYSLDYEYLGPRKPNYRNNQDSDSIASELSDASDEDGFDMWDEDPYSTNDFTWESNDMRLTGFIKRRQKELTKWRNTAPWSQSSFWRKEKGWPQQLPASNSTTNHDQSANALTLVLSDYGTHERLLAVYRDRIIECGQPLNETVTSIKNTITWLDSQQSQPTSDLTQSCHKFVETHASISIPKPVRSLKTIESPTTSNSSISSVNNSHVASKLVPYTKYVQRSQYPAPQNVYLALEFEPLCLAKKYGYMAIGGIEGEFELYCSMHEKPVKIWGTKFKGKNNVLLMTNAVQIVRWNKKEDQHTYYLIACMNDAGVLIYELPNHQHCQQHHSPAIQLQCHIRAFDHVPINDARISPDGSHIICIGDDACVFHIAVSLDQHHRLVFGTPTRLNISKEVLSHSYKPSPINDLPPSTYSSQYVAWSASSLYFAHTSDTHSHVFIWRTQPQIEMVYRIDAAGYTYAIQFHPELEGVLVFSNRYGYLHTVNLEECMTQEGLPVKLMDYNLEFSKRNEGNWLRYTEQSEHCCTPVCLKGTDTVCHTNHLVVRHEITMISFRGEKNKQLRILAKINGLQWSRDGSFLYVSTKKRVLAYKFVSGHIQSLKKIAAQAALAILEKGSVTGKRKRDQLSVQQTWSKKWNDLPPHLQSNILDNTHFASHW</sequence>
<evidence type="ECO:0000256" key="1">
    <source>
        <dbReference type="SAM" id="MobiDB-lite"/>
    </source>
</evidence>
<proteinExistence type="predicted"/>
<dbReference type="Proteomes" id="UP000093000">
    <property type="component" value="Unassembled WGS sequence"/>
</dbReference>
<feature type="region of interest" description="Disordered" evidence="1">
    <location>
        <begin position="1"/>
        <end position="57"/>
    </location>
</feature>
<protein>
    <submittedName>
        <fullName evidence="2">Uncharacterized protein</fullName>
    </submittedName>
</protein>